<dbReference type="InterPro" id="IPR011251">
    <property type="entry name" value="Luciferase-like_dom"/>
</dbReference>
<keyword evidence="3" id="KW-0560">Oxidoreductase</keyword>
<dbReference type="Proteomes" id="UP000199024">
    <property type="component" value="Unassembled WGS sequence"/>
</dbReference>
<dbReference type="GO" id="GO:0046306">
    <property type="term" value="P:alkanesulfonate catabolic process"/>
    <property type="evidence" value="ECO:0007669"/>
    <property type="project" value="TreeGrafter"/>
</dbReference>
<evidence type="ECO:0000313" key="6">
    <source>
        <dbReference type="EMBL" id="SFS13817.1"/>
    </source>
</evidence>
<evidence type="ECO:0000256" key="3">
    <source>
        <dbReference type="ARBA" id="ARBA00023002"/>
    </source>
</evidence>
<dbReference type="EMBL" id="FOZL01000001">
    <property type="protein sequence ID" value="SFS13817.1"/>
    <property type="molecule type" value="Genomic_DNA"/>
</dbReference>
<evidence type="ECO:0000259" key="5">
    <source>
        <dbReference type="Pfam" id="PF00296"/>
    </source>
</evidence>
<gene>
    <name evidence="6" type="ORF">SAMN05421771_2400</name>
</gene>
<dbReference type="RefSeq" id="WP_245781836.1">
    <property type="nucleotide sequence ID" value="NZ_FOZL01000001.1"/>
</dbReference>
<evidence type="ECO:0000256" key="1">
    <source>
        <dbReference type="ARBA" id="ARBA00022630"/>
    </source>
</evidence>
<dbReference type="STRING" id="474950.SAMN05421771_2400"/>
<organism evidence="6 7">
    <name type="scientific">Granulicella pectinivorans</name>
    <dbReference type="NCBI Taxonomy" id="474950"/>
    <lineage>
        <taxon>Bacteria</taxon>
        <taxon>Pseudomonadati</taxon>
        <taxon>Acidobacteriota</taxon>
        <taxon>Terriglobia</taxon>
        <taxon>Terriglobales</taxon>
        <taxon>Acidobacteriaceae</taxon>
        <taxon>Granulicella</taxon>
    </lineage>
</organism>
<dbReference type="InterPro" id="IPR050172">
    <property type="entry name" value="SsuD_RutA_monooxygenase"/>
</dbReference>
<dbReference type="InterPro" id="IPR036661">
    <property type="entry name" value="Luciferase-like_sf"/>
</dbReference>
<accession>A0A1I6ME08</accession>
<dbReference type="PANTHER" id="PTHR42847:SF4">
    <property type="entry name" value="ALKANESULFONATE MONOOXYGENASE-RELATED"/>
    <property type="match status" value="1"/>
</dbReference>
<keyword evidence="4 6" id="KW-0503">Monooxygenase</keyword>
<evidence type="ECO:0000313" key="7">
    <source>
        <dbReference type="Proteomes" id="UP000199024"/>
    </source>
</evidence>
<feature type="domain" description="Luciferase-like" evidence="5">
    <location>
        <begin position="25"/>
        <end position="322"/>
    </location>
</feature>
<evidence type="ECO:0000256" key="2">
    <source>
        <dbReference type="ARBA" id="ARBA00022643"/>
    </source>
</evidence>
<dbReference type="AlphaFoldDB" id="A0A1I6ME08"/>
<keyword evidence="1" id="KW-0285">Flavoprotein</keyword>
<dbReference type="SUPFAM" id="SSF51679">
    <property type="entry name" value="Bacterial luciferase-like"/>
    <property type="match status" value="1"/>
</dbReference>
<dbReference type="CDD" id="cd01094">
    <property type="entry name" value="Alkanesulfonate_monoxygenase"/>
    <property type="match status" value="1"/>
</dbReference>
<reference evidence="6 7" key="1">
    <citation type="submission" date="2016-10" db="EMBL/GenBank/DDBJ databases">
        <authorList>
            <person name="de Groot N.N."/>
        </authorList>
    </citation>
    <scope>NUCLEOTIDE SEQUENCE [LARGE SCALE GENOMIC DNA]</scope>
    <source>
        <strain evidence="6 7">DSM 21001</strain>
    </source>
</reference>
<dbReference type="PANTHER" id="PTHR42847">
    <property type="entry name" value="ALKANESULFONATE MONOOXYGENASE"/>
    <property type="match status" value="1"/>
</dbReference>
<keyword evidence="7" id="KW-1185">Reference proteome</keyword>
<dbReference type="Pfam" id="PF00296">
    <property type="entry name" value="Bac_luciferase"/>
    <property type="match status" value="1"/>
</dbReference>
<dbReference type="Gene3D" id="3.20.20.30">
    <property type="entry name" value="Luciferase-like domain"/>
    <property type="match status" value="1"/>
</dbReference>
<dbReference type="GO" id="GO:0008726">
    <property type="term" value="F:alkanesulfonate monooxygenase activity"/>
    <property type="evidence" value="ECO:0007669"/>
    <property type="project" value="TreeGrafter"/>
</dbReference>
<protein>
    <submittedName>
        <fullName evidence="6">FMNH2-dependent dimethyl sulfone monooxygenase</fullName>
    </submittedName>
</protein>
<sequence length="349" mass="39599">MTAKQGIRFGYWMPVFGGWLRNVEDEQMEASWEYTRRLALRSEELGFDLSLIAELNLNDIKGVEAPSLDAWSTSAALAAVTSTLELMVAVRPTFHSPALFAKQAANIDRISNGRLALNVVSSWWEQEARMYGVEFERHDDRYGRTAEWLEVVNGAWTEKVYSHDGRYYKTENTVLEPKPVRTPRPTIYAGGESEAAKNLIAQRCDAYVMHGDSPEHVAAKIADMRERRDRFGLPPMQFGLAGYAFTRDSEDEVKREIDRITDVKQNAKGYENYQQWLQGTQLEQRMSIQEYSVSNRGLRSGLIGTPGQIQEQVGRFAEAGVNLLLLQFSPQLEEMERFSESVIRLGTAA</sequence>
<evidence type="ECO:0000256" key="4">
    <source>
        <dbReference type="ARBA" id="ARBA00023033"/>
    </source>
</evidence>
<keyword evidence="2" id="KW-0288">FMN</keyword>
<name>A0A1I6ME08_9BACT</name>
<proteinExistence type="predicted"/>